<keyword evidence="4" id="KW-0808">Transferase</keyword>
<dbReference type="SUPFAM" id="SSF52833">
    <property type="entry name" value="Thioredoxin-like"/>
    <property type="match status" value="1"/>
</dbReference>
<dbReference type="SFLD" id="SFLDG00358">
    <property type="entry name" value="Main_(cytGST)"/>
    <property type="match status" value="1"/>
</dbReference>
<dbReference type="CDD" id="cd03048">
    <property type="entry name" value="GST_N_Ure2p_like"/>
    <property type="match status" value="1"/>
</dbReference>
<dbReference type="InterPro" id="IPR010987">
    <property type="entry name" value="Glutathione-S-Trfase_C-like"/>
</dbReference>
<protein>
    <submittedName>
        <fullName evidence="4">Glutathione S-transferase</fullName>
    </submittedName>
</protein>
<accession>A0A0P0ZAT0</accession>
<dbReference type="RefSeq" id="WP_007067649.1">
    <property type="nucleotide sequence ID" value="NZ_BBWO01000012.1"/>
</dbReference>
<dbReference type="InterPro" id="IPR004045">
    <property type="entry name" value="Glutathione_S-Trfase_N"/>
</dbReference>
<dbReference type="InterPro" id="IPR004046">
    <property type="entry name" value="GST_C"/>
</dbReference>
<dbReference type="SFLD" id="SFLDS00019">
    <property type="entry name" value="Glutathione_Transferase_(cytos"/>
    <property type="match status" value="1"/>
</dbReference>
<proteinExistence type="inferred from homology"/>
<name>A0A0P0ZAT0_9HYPH</name>
<dbReference type="Pfam" id="PF00043">
    <property type="entry name" value="GST_C"/>
    <property type="match status" value="1"/>
</dbReference>
<feature type="domain" description="GST C-terminal" evidence="3">
    <location>
        <begin position="88"/>
        <end position="211"/>
    </location>
</feature>
<organism evidence="4">
    <name type="scientific">Fulvimarina pelagi</name>
    <dbReference type="NCBI Taxonomy" id="217511"/>
    <lineage>
        <taxon>Bacteria</taxon>
        <taxon>Pseudomonadati</taxon>
        <taxon>Pseudomonadota</taxon>
        <taxon>Alphaproteobacteria</taxon>
        <taxon>Hyphomicrobiales</taxon>
        <taxon>Aurantimonadaceae</taxon>
        <taxon>Fulvimarina</taxon>
    </lineage>
</organism>
<reference evidence="4" key="1">
    <citation type="journal article" date="2015" name="Proc. Natl. Acad. Sci. U.S.A.">
        <title>Bacterial clade with the ribosomal RNA operon on a small plasmid rather than the chromosome.</title>
        <authorList>
            <person name="Anda M."/>
            <person name="Ohtsubo Y."/>
            <person name="Okubo T."/>
            <person name="Sugawara M."/>
            <person name="Nagata Y."/>
            <person name="Tsuda M."/>
            <person name="Minamisawa K."/>
            <person name="Mitsui H."/>
        </authorList>
    </citation>
    <scope>NUCLEOTIDE SEQUENCE</scope>
    <source>
        <strain evidence="4">DSM 15513</strain>
    </source>
</reference>
<dbReference type="SUPFAM" id="SSF47616">
    <property type="entry name" value="GST C-terminal domain-like"/>
    <property type="match status" value="1"/>
</dbReference>
<dbReference type="PROSITE" id="PS50404">
    <property type="entry name" value="GST_NTER"/>
    <property type="match status" value="1"/>
</dbReference>
<dbReference type="InterPro" id="IPR036249">
    <property type="entry name" value="Thioredoxin-like_sf"/>
</dbReference>
<dbReference type="PANTHER" id="PTHR44051:SF8">
    <property type="entry name" value="GLUTATHIONE S-TRANSFERASE GSTA"/>
    <property type="match status" value="1"/>
</dbReference>
<feature type="domain" description="GST N-terminal" evidence="2">
    <location>
        <begin position="1"/>
        <end position="85"/>
    </location>
</feature>
<evidence type="ECO:0000259" key="3">
    <source>
        <dbReference type="PROSITE" id="PS50405"/>
    </source>
</evidence>
<evidence type="ECO:0000256" key="1">
    <source>
        <dbReference type="RuleBase" id="RU003494"/>
    </source>
</evidence>
<dbReference type="OrthoDB" id="9803562at2"/>
<dbReference type="Gene3D" id="1.20.1050.10">
    <property type="match status" value="1"/>
</dbReference>
<evidence type="ECO:0000313" key="4">
    <source>
        <dbReference type="EMBL" id="BAT30879.1"/>
    </source>
</evidence>
<dbReference type="Pfam" id="PF02798">
    <property type="entry name" value="GST_N"/>
    <property type="match status" value="1"/>
</dbReference>
<comment type="similarity">
    <text evidence="1">Belongs to the GST superfamily.</text>
</comment>
<dbReference type="SFLD" id="SFLDG01151">
    <property type="entry name" value="Main.2:_Nu-like"/>
    <property type="match status" value="1"/>
</dbReference>
<evidence type="ECO:0000259" key="2">
    <source>
        <dbReference type="PROSITE" id="PS50404"/>
    </source>
</evidence>
<dbReference type="InterPro" id="IPR036282">
    <property type="entry name" value="Glutathione-S-Trfase_C_sf"/>
</dbReference>
<dbReference type="InterPro" id="IPR040079">
    <property type="entry name" value="Glutathione_S-Trfase"/>
</dbReference>
<dbReference type="Gene3D" id="3.40.30.10">
    <property type="entry name" value="Glutaredoxin"/>
    <property type="match status" value="1"/>
</dbReference>
<dbReference type="AlphaFoldDB" id="A0A0P0ZAT0"/>
<dbReference type="GO" id="GO:0016740">
    <property type="term" value="F:transferase activity"/>
    <property type="evidence" value="ECO:0007669"/>
    <property type="project" value="UniProtKB-KW"/>
</dbReference>
<dbReference type="EMBL" id="LC066395">
    <property type="protein sequence ID" value="BAT30879.1"/>
    <property type="molecule type" value="Genomic_DNA"/>
</dbReference>
<dbReference type="PANTHER" id="PTHR44051">
    <property type="entry name" value="GLUTATHIONE S-TRANSFERASE-RELATED"/>
    <property type="match status" value="1"/>
</dbReference>
<sequence length="213" mass="24064">MIELYTWTTPNGEKPVIMLEECGMDYELHMVDIGANEQFSDTFTAINPNAKIPALVERSRGGYAEPVFESGAIMVYLAELKGQFLPRSSPQRAKCLSWTFFQVGNTGPMIGQYHHFNDAADERIDYAVTRYRDESVRLLGVLDQHLRTNHWLAGDYSIADMINWSWARAGMDELSSHGASKYDALADWVKRIGERPAVRRALDKLQDAKSSKG</sequence>
<dbReference type="PROSITE" id="PS50405">
    <property type="entry name" value="GST_CTER"/>
    <property type="match status" value="1"/>
</dbReference>